<evidence type="ECO:0000313" key="2">
    <source>
        <dbReference type="EMBL" id="TMQ50653.1"/>
    </source>
</evidence>
<dbReference type="Gene3D" id="2.40.160.60">
    <property type="entry name" value="Outer membrane protein transport protein (OMPP1/FadL/TodX)"/>
    <property type="match status" value="1"/>
</dbReference>
<dbReference type="NCBIfam" id="NF033709">
    <property type="entry name" value="PorV_fam"/>
    <property type="match status" value="1"/>
</dbReference>
<protein>
    <submittedName>
        <fullName evidence="2">PorV/PorQ family protein</fullName>
    </submittedName>
</protein>
<organism evidence="2 3">
    <name type="scientific">Eiseniibacteriota bacterium</name>
    <dbReference type="NCBI Taxonomy" id="2212470"/>
    <lineage>
        <taxon>Bacteria</taxon>
        <taxon>Candidatus Eiseniibacteriota</taxon>
    </lineage>
</organism>
<proteinExistence type="predicted"/>
<dbReference type="Proteomes" id="UP000316292">
    <property type="component" value="Unassembled WGS sequence"/>
</dbReference>
<name>A0A538SH07_UNCEI</name>
<dbReference type="EMBL" id="VBOR01000030">
    <property type="protein sequence ID" value="TMQ50653.1"/>
    <property type="molecule type" value="Genomic_DNA"/>
</dbReference>
<feature type="chain" id="PRO_5022191760" evidence="1">
    <location>
        <begin position="31"/>
        <end position="344"/>
    </location>
</feature>
<feature type="signal peptide" evidence="1">
    <location>
        <begin position="1"/>
        <end position="30"/>
    </location>
</feature>
<evidence type="ECO:0000313" key="3">
    <source>
        <dbReference type="Proteomes" id="UP000316292"/>
    </source>
</evidence>
<gene>
    <name evidence="2" type="ORF">E6K71_02010</name>
</gene>
<dbReference type="SUPFAM" id="SSF56935">
    <property type="entry name" value="Porins"/>
    <property type="match status" value="1"/>
</dbReference>
<comment type="caution">
    <text evidence="2">The sequence shown here is derived from an EMBL/GenBank/DDBJ whole genome shotgun (WGS) entry which is preliminary data.</text>
</comment>
<reference evidence="2 3" key="1">
    <citation type="journal article" date="2019" name="Nat. Microbiol.">
        <title>Mediterranean grassland soil C-N compound turnover is dependent on rainfall and depth, and is mediated by genomically divergent microorganisms.</title>
        <authorList>
            <person name="Diamond S."/>
            <person name="Andeer P.F."/>
            <person name="Li Z."/>
            <person name="Crits-Christoph A."/>
            <person name="Burstein D."/>
            <person name="Anantharaman K."/>
            <person name="Lane K.R."/>
            <person name="Thomas B.C."/>
            <person name="Pan C."/>
            <person name="Northen T.R."/>
            <person name="Banfield J.F."/>
        </authorList>
    </citation>
    <scope>NUCLEOTIDE SEQUENCE [LARGE SCALE GENOMIC DNA]</scope>
    <source>
        <strain evidence="2">WS_1</strain>
    </source>
</reference>
<dbReference type="AlphaFoldDB" id="A0A538SH07"/>
<sequence length="344" mass="37490">MRRIHGPKSRLFLTLALAYAAALQSGAAHATRYAGEFLRIGVGARALGMGSAFVGLADDGTASYWNPAGLATLAERQLTAMHAEQFGSIVQYDFLSYVMPVGAPGKPRQAISLSLVRLGVNDIPDTRGLTLAYDANGNGKFDYPEDLLAVDESRFVFDSDNDAALLFSYARDVRPGLSVGGNFKYIRQWLGDSLRSNGFGIDLGLLYVGSSGLSLGATLRDATTTRILWNTGTSEFIAPSLRLGAAKTRGFRDRRHLVTAALDVQVGFSDERLSSQAHLGAVTFEFHPGLEYWFDRRLALRAGFEAQNFTAGAGIRYHKFGLDYAFLDHRDLDASHRVSGAYRF</sequence>
<accession>A0A538SH07</accession>
<evidence type="ECO:0000256" key="1">
    <source>
        <dbReference type="SAM" id="SignalP"/>
    </source>
</evidence>
<keyword evidence="1" id="KW-0732">Signal</keyword>